<accession>A0ABR7IMC6</accession>
<dbReference type="EMBL" id="JACOQG010000056">
    <property type="protein sequence ID" value="MBC5781185.1"/>
    <property type="molecule type" value="Genomic_DNA"/>
</dbReference>
<dbReference type="Proteomes" id="UP000649826">
    <property type="component" value="Unassembled WGS sequence"/>
</dbReference>
<dbReference type="InterPro" id="IPR025209">
    <property type="entry name" value="DUF4209"/>
</dbReference>
<evidence type="ECO:0000256" key="1">
    <source>
        <dbReference type="SAM" id="Coils"/>
    </source>
</evidence>
<keyword evidence="4" id="KW-1185">Reference proteome</keyword>
<dbReference type="RefSeq" id="WP_186995708.1">
    <property type="nucleotide sequence ID" value="NZ_JACOQG010000056.1"/>
</dbReference>
<gene>
    <name evidence="3" type="ORF">H8Z82_16380</name>
</gene>
<sequence length="598" mass="69252">MYGRKMAEQIAEILKESDYHTVEKALADFRRPMDGEFRNLLVDIIVERWIDTPKDVPFSYARSIWNRKDINREEYQALLEEIRSYPIAPINKAKISDFLWVVENDFSNAKIAETAYCEHLKNTGAFADHIMAINRILFISKKMRSKEINEVVRKNLLIKVLEEYDNSSHAKIGYLIKTAMEEKVDTGYLIPYVENILKTYDDNSCDAPLIGKFCDLLEELYCRKNNWQKKKCITEPKLIAIRRRKIQAVRMEAEYAGGSSKGNLMRKIHYLKEVIQLLKTIQGTEEERKALLQEIAQIEEASLSEMMVWSDKQDASGIVKELFRQLEDLDKEEALCYFTSFLPIPERERVKDQVLNRTGILHTIFPAAILGKGGKLIAKSRPVKKHDGTIDEGALKDNMERTAAMEMDYFAQILVRNTFEYIRSRFVIEESDVKKIVDVSCAIPEGRKESYTKGLMFGFSGDFLTALSILIPQIENAVRYLAVECGEPVYNMNEEGIEEVKPMHAVLELEGVKESLDEDLIFALNTIFCSKFGFNMRNNVAHGMLDDQAFQSFKALYIWWFALKFCYLFCGKLQEENRSKINKKLKQLMEKKDNMDEN</sequence>
<evidence type="ECO:0000313" key="3">
    <source>
        <dbReference type="EMBL" id="MBC5781185.1"/>
    </source>
</evidence>
<evidence type="ECO:0000313" key="4">
    <source>
        <dbReference type="Proteomes" id="UP000649826"/>
    </source>
</evidence>
<protein>
    <submittedName>
        <fullName evidence="3">DUF4209 domain-containing protein</fullName>
    </submittedName>
</protein>
<dbReference type="Pfam" id="PF13910">
    <property type="entry name" value="DUF4209"/>
    <property type="match status" value="1"/>
</dbReference>
<name>A0ABR7IMC6_9FIRM</name>
<proteinExistence type="predicted"/>
<comment type="caution">
    <text evidence="3">The sequence shown here is derived from an EMBL/GenBank/DDBJ whole genome shotgun (WGS) entry which is preliminary data.</text>
</comment>
<feature type="coiled-coil region" evidence="1">
    <location>
        <begin position="274"/>
        <end position="332"/>
    </location>
</feature>
<keyword evidence="1" id="KW-0175">Coiled coil</keyword>
<evidence type="ECO:0000259" key="2">
    <source>
        <dbReference type="Pfam" id="PF13910"/>
    </source>
</evidence>
<reference evidence="3 4" key="1">
    <citation type="submission" date="2020-08" db="EMBL/GenBank/DDBJ databases">
        <title>Genome public.</title>
        <authorList>
            <person name="Liu C."/>
            <person name="Sun Q."/>
        </authorList>
    </citation>
    <scope>NUCLEOTIDE SEQUENCE [LARGE SCALE GENOMIC DNA]</scope>
    <source>
        <strain evidence="3 4">M29</strain>
    </source>
</reference>
<feature type="domain" description="DUF4209" evidence="2">
    <location>
        <begin position="475"/>
        <end position="563"/>
    </location>
</feature>
<organism evidence="3 4">
    <name type="scientific">Blautia difficilis</name>
    <dbReference type="NCBI Taxonomy" id="2763027"/>
    <lineage>
        <taxon>Bacteria</taxon>
        <taxon>Bacillati</taxon>
        <taxon>Bacillota</taxon>
        <taxon>Clostridia</taxon>
        <taxon>Lachnospirales</taxon>
        <taxon>Lachnospiraceae</taxon>
        <taxon>Blautia</taxon>
    </lineage>
</organism>